<evidence type="ECO:0000256" key="2">
    <source>
        <dbReference type="ARBA" id="ARBA00023043"/>
    </source>
</evidence>
<evidence type="ECO:0000313" key="4">
    <source>
        <dbReference type="EMBL" id="KAJ2900111.1"/>
    </source>
</evidence>
<dbReference type="Gene3D" id="1.25.40.20">
    <property type="entry name" value="Ankyrin repeat-containing domain"/>
    <property type="match status" value="2"/>
</dbReference>
<dbReference type="EMBL" id="JAKWBI020000179">
    <property type="protein sequence ID" value="KAJ2900111.1"/>
    <property type="molecule type" value="Genomic_DNA"/>
</dbReference>
<gene>
    <name evidence="4" type="ORF">MKZ38_002604</name>
</gene>
<dbReference type="PROSITE" id="PS50088">
    <property type="entry name" value="ANK_REPEAT"/>
    <property type="match status" value="1"/>
</dbReference>
<feature type="repeat" description="ANK" evidence="3">
    <location>
        <begin position="271"/>
        <end position="303"/>
    </location>
</feature>
<protein>
    <recommendedName>
        <fullName evidence="6">Ankyrin</fullName>
    </recommendedName>
</protein>
<accession>A0AAD5WR53</accession>
<name>A0AAD5WR53_9PEZI</name>
<evidence type="ECO:0008006" key="6">
    <source>
        <dbReference type="Google" id="ProtNLM"/>
    </source>
</evidence>
<dbReference type="SUPFAM" id="SSF48403">
    <property type="entry name" value="Ankyrin repeat"/>
    <property type="match status" value="1"/>
</dbReference>
<keyword evidence="1" id="KW-0677">Repeat</keyword>
<dbReference type="AlphaFoldDB" id="A0AAD5WR53"/>
<organism evidence="4 5">
    <name type="scientific">Zalerion maritima</name>
    <dbReference type="NCBI Taxonomy" id="339359"/>
    <lineage>
        <taxon>Eukaryota</taxon>
        <taxon>Fungi</taxon>
        <taxon>Dikarya</taxon>
        <taxon>Ascomycota</taxon>
        <taxon>Pezizomycotina</taxon>
        <taxon>Sordariomycetes</taxon>
        <taxon>Lulworthiomycetidae</taxon>
        <taxon>Lulworthiales</taxon>
        <taxon>Lulworthiaceae</taxon>
        <taxon>Zalerion</taxon>
    </lineage>
</organism>
<dbReference type="InterPro" id="IPR002110">
    <property type="entry name" value="Ankyrin_rpt"/>
</dbReference>
<dbReference type="PANTHER" id="PTHR24198:SF165">
    <property type="entry name" value="ANKYRIN REPEAT-CONTAINING PROTEIN-RELATED"/>
    <property type="match status" value="1"/>
</dbReference>
<comment type="caution">
    <text evidence="4">The sequence shown here is derived from an EMBL/GenBank/DDBJ whole genome shotgun (WGS) entry which is preliminary data.</text>
</comment>
<dbReference type="Proteomes" id="UP001201980">
    <property type="component" value="Unassembled WGS sequence"/>
</dbReference>
<keyword evidence="2 3" id="KW-0040">ANK repeat</keyword>
<evidence type="ECO:0000313" key="5">
    <source>
        <dbReference type="Proteomes" id="UP001201980"/>
    </source>
</evidence>
<evidence type="ECO:0000256" key="1">
    <source>
        <dbReference type="ARBA" id="ARBA00022737"/>
    </source>
</evidence>
<reference evidence="4" key="1">
    <citation type="submission" date="2022-07" db="EMBL/GenBank/DDBJ databases">
        <title>Draft genome sequence of Zalerion maritima ATCC 34329, a (micro)plastics degrading marine fungus.</title>
        <authorList>
            <person name="Paco A."/>
            <person name="Goncalves M.F.M."/>
            <person name="Rocha-Santos T.A.P."/>
            <person name="Alves A."/>
        </authorList>
    </citation>
    <scope>NUCLEOTIDE SEQUENCE</scope>
    <source>
        <strain evidence="4">ATCC 34329</strain>
    </source>
</reference>
<dbReference type="PROSITE" id="PS50297">
    <property type="entry name" value="ANK_REP_REGION"/>
    <property type="match status" value="1"/>
</dbReference>
<dbReference type="Pfam" id="PF12796">
    <property type="entry name" value="Ank_2"/>
    <property type="match status" value="2"/>
</dbReference>
<dbReference type="PANTHER" id="PTHR24198">
    <property type="entry name" value="ANKYRIN REPEAT AND PROTEIN KINASE DOMAIN-CONTAINING PROTEIN"/>
    <property type="match status" value="1"/>
</dbReference>
<sequence length="502" mass="55373">MDYYNILKAIKVIQICRVAAESLREEHQSINETFPDLSTDTDQPDSGYLKDLTLFISTLTSRVDALIRSIIETSRDAGSRPLHESIALLEAWQLLSGPASVPTDQKELERLSPDQAPLLVQLSPGTGAYGFLNLMATIVTRSQFPGTGCLAKHYNTDFGGLSKMVAEALEPFLLGLDSLPWRFLETLNAVCNTTIYPGGSGSGTETDLLSRSPFHITSRVSKGIDYREVPSAILFHEDVFGRQPLTIAAKANVITPALLWMLENLDHQDTLGCTALHYAAARGHDEGCRALLQYGAHPCLLDKKRRAPLWYAARHGHEPTISLLLGRKPNKVGQEIPPPGASPLMAAILGRHVSSIRLLVDWGVQSFHRLYEHGILHEAARTNDRDIVRLIRTYRAADRVKFDVNEQDGQGMTPLNAAAKGGFLYSAQELLEAREVQVNLSNWDKEAPLHTAALRGDLAMVQLLCVRADIDRKACDIAGNSAWTISNDECHHEIKKLLVQLA</sequence>
<keyword evidence="5" id="KW-1185">Reference proteome</keyword>
<evidence type="ECO:0000256" key="3">
    <source>
        <dbReference type="PROSITE-ProRule" id="PRU00023"/>
    </source>
</evidence>
<dbReference type="InterPro" id="IPR036770">
    <property type="entry name" value="Ankyrin_rpt-contain_sf"/>
</dbReference>
<proteinExistence type="predicted"/>
<dbReference type="SMART" id="SM00248">
    <property type="entry name" value="ANK"/>
    <property type="match status" value="6"/>
</dbReference>